<keyword evidence="2" id="KW-1185">Reference proteome</keyword>
<sequence length="223" mass="26273">MEKLSYQNIRALGRLVGDFNRHSPMWEYYLNDSSRDTIMNWITLNSMELKYNVKKNWDISFSQMKKGLLSGSLPALINYGFQNPIIKYIPKLLWNFKLANNKEDRSKACVTKRLQRIVHIRMGYGIAPIDNKKKRWQETTENLNFIRSSRKTWALLKNLGSNDVRNTMPGMVTLNDVASRLVRVGKIEMDKSHTREVKWKLRKKIQILEVNEEYSTPFSQLEI</sequence>
<dbReference type="OrthoDB" id="6775357at2759"/>
<evidence type="ECO:0000313" key="2">
    <source>
        <dbReference type="Proteomes" id="UP000325440"/>
    </source>
</evidence>
<dbReference type="PANTHER" id="PTHR36688">
    <property type="entry name" value="ENDO/EXONUCLEASE/PHOSPHATASE DOMAIN-CONTAINING PROTEIN"/>
    <property type="match status" value="1"/>
</dbReference>
<accession>A0A5E4LWR4</accession>
<protein>
    <submittedName>
        <fullName evidence="1">Uncharacterized protein</fullName>
    </submittedName>
</protein>
<name>A0A5E4LWR4_9HEMI</name>
<gene>
    <name evidence="1" type="ORF">CINCED_3A006499</name>
</gene>
<evidence type="ECO:0000313" key="1">
    <source>
        <dbReference type="EMBL" id="VVC24085.1"/>
    </source>
</evidence>
<dbReference type="EMBL" id="CABPRJ010000001">
    <property type="protein sequence ID" value="VVC24085.1"/>
    <property type="molecule type" value="Genomic_DNA"/>
</dbReference>
<dbReference type="AlphaFoldDB" id="A0A5E4LWR4"/>
<dbReference type="PANTHER" id="PTHR36688:SF1">
    <property type="entry name" value="ENDONUCLEASE_EXONUCLEASE_PHOSPHATASE DOMAIN-CONTAINING PROTEIN"/>
    <property type="match status" value="1"/>
</dbReference>
<organism evidence="1 2">
    <name type="scientific">Cinara cedri</name>
    <dbReference type="NCBI Taxonomy" id="506608"/>
    <lineage>
        <taxon>Eukaryota</taxon>
        <taxon>Metazoa</taxon>
        <taxon>Ecdysozoa</taxon>
        <taxon>Arthropoda</taxon>
        <taxon>Hexapoda</taxon>
        <taxon>Insecta</taxon>
        <taxon>Pterygota</taxon>
        <taxon>Neoptera</taxon>
        <taxon>Paraneoptera</taxon>
        <taxon>Hemiptera</taxon>
        <taxon>Sternorrhyncha</taxon>
        <taxon>Aphidomorpha</taxon>
        <taxon>Aphidoidea</taxon>
        <taxon>Aphididae</taxon>
        <taxon>Lachninae</taxon>
        <taxon>Cinara</taxon>
    </lineage>
</organism>
<dbReference type="InterPro" id="IPR052560">
    <property type="entry name" value="RdDP_mobile_element"/>
</dbReference>
<dbReference type="Proteomes" id="UP000325440">
    <property type="component" value="Unassembled WGS sequence"/>
</dbReference>
<reference evidence="1 2" key="1">
    <citation type="submission" date="2019-08" db="EMBL/GenBank/DDBJ databases">
        <authorList>
            <person name="Alioto T."/>
            <person name="Alioto T."/>
            <person name="Gomez Garrido J."/>
        </authorList>
    </citation>
    <scope>NUCLEOTIDE SEQUENCE [LARGE SCALE GENOMIC DNA]</scope>
</reference>
<proteinExistence type="predicted"/>